<keyword evidence="1" id="KW-1133">Transmembrane helix</keyword>
<feature type="transmembrane region" description="Helical" evidence="1">
    <location>
        <begin position="12"/>
        <end position="38"/>
    </location>
</feature>
<organism evidence="2 3">
    <name type="scientific">Conyzicola lurida</name>
    <dbReference type="NCBI Taxonomy" id="1172621"/>
    <lineage>
        <taxon>Bacteria</taxon>
        <taxon>Bacillati</taxon>
        <taxon>Actinomycetota</taxon>
        <taxon>Actinomycetes</taxon>
        <taxon>Micrococcales</taxon>
        <taxon>Microbacteriaceae</taxon>
        <taxon>Conyzicola</taxon>
    </lineage>
</organism>
<feature type="transmembrane region" description="Helical" evidence="1">
    <location>
        <begin position="50"/>
        <end position="71"/>
    </location>
</feature>
<reference evidence="2 3" key="1">
    <citation type="submission" date="2020-08" db="EMBL/GenBank/DDBJ databases">
        <title>Sequencing the genomes of 1000 actinobacteria strains.</title>
        <authorList>
            <person name="Klenk H.-P."/>
        </authorList>
    </citation>
    <scope>NUCLEOTIDE SEQUENCE [LARGE SCALE GENOMIC DNA]</scope>
    <source>
        <strain evidence="2 3">DSM 105784</strain>
    </source>
</reference>
<feature type="transmembrane region" description="Helical" evidence="1">
    <location>
        <begin position="199"/>
        <end position="220"/>
    </location>
</feature>
<feature type="transmembrane region" description="Helical" evidence="1">
    <location>
        <begin position="117"/>
        <end position="136"/>
    </location>
</feature>
<feature type="transmembrane region" description="Helical" evidence="1">
    <location>
        <begin position="169"/>
        <end position="187"/>
    </location>
</feature>
<dbReference type="AlphaFoldDB" id="A0A841AEK2"/>
<feature type="transmembrane region" description="Helical" evidence="1">
    <location>
        <begin position="276"/>
        <end position="297"/>
    </location>
</feature>
<evidence type="ECO:0000256" key="1">
    <source>
        <dbReference type="SAM" id="Phobius"/>
    </source>
</evidence>
<dbReference type="Proteomes" id="UP000536685">
    <property type="component" value="Unassembled WGS sequence"/>
</dbReference>
<feature type="transmembrane region" description="Helical" evidence="1">
    <location>
        <begin position="91"/>
        <end position="111"/>
    </location>
</feature>
<comment type="caution">
    <text evidence="2">The sequence shown here is derived from an EMBL/GenBank/DDBJ whole genome shotgun (WGS) entry which is preliminary data.</text>
</comment>
<keyword evidence="1" id="KW-0812">Transmembrane</keyword>
<keyword evidence="1" id="KW-0472">Membrane</keyword>
<proteinExistence type="predicted"/>
<protein>
    <submittedName>
        <fullName evidence="2">MFS family permease</fullName>
    </submittedName>
</protein>
<evidence type="ECO:0000313" key="2">
    <source>
        <dbReference type="EMBL" id="MBB5842170.1"/>
    </source>
</evidence>
<keyword evidence="3" id="KW-1185">Reference proteome</keyword>
<feature type="transmembrane region" description="Helical" evidence="1">
    <location>
        <begin position="303"/>
        <end position="322"/>
    </location>
</feature>
<accession>A0A841AEK2</accession>
<dbReference type="EMBL" id="JACHMJ010000001">
    <property type="protein sequence ID" value="MBB5842170.1"/>
    <property type="molecule type" value="Genomic_DNA"/>
</dbReference>
<gene>
    <name evidence="2" type="ORF">HD599_000493</name>
</gene>
<evidence type="ECO:0000313" key="3">
    <source>
        <dbReference type="Proteomes" id="UP000536685"/>
    </source>
</evidence>
<sequence length="342" mass="36371">MSTPASSARLRSAIWKAAALIFVVFAITIGSTGVAFLIAQELPDARSGWAFMAGIALLALGLAPVIGAVLLAVHADDPWQRDGQRRMPRTVIVVASIVVLASLVLIVVTAVTGRAGLVVAASIAGALLLFCGAIGFGEWARRRNALAFTALRQMEYSAEASPPPGYRGIVTTTLITFVVSSVILSGLNLVIDDGDDGGWLWPVLLGLGFGFIGGSIAAFIRYWPATERYRAIFHGDTATQRRVAKAVIGSTVTDLDDRETAIAARYARIFIDYQPVLVLQTALIFPALVLMQSPAIIGGGSPWFVIAMIGVVIVLYAVLLPLHVRQLGRAKTFLADHPIEAR</sequence>
<dbReference type="RefSeq" id="WP_184233333.1">
    <property type="nucleotide sequence ID" value="NZ_JACHMJ010000001.1"/>
</dbReference>
<name>A0A841AEK2_9MICO</name>